<dbReference type="Proteomes" id="UP000639772">
    <property type="component" value="Chromosome 1"/>
</dbReference>
<comment type="caution">
    <text evidence="1">The sequence shown here is derived from an EMBL/GenBank/DDBJ whole genome shotgun (WGS) entry which is preliminary data.</text>
</comment>
<accession>A0A835RY62</accession>
<evidence type="ECO:0000313" key="2">
    <source>
        <dbReference type="Proteomes" id="UP000639772"/>
    </source>
</evidence>
<name>A0A835RY62_VANPL</name>
<evidence type="ECO:0000313" key="1">
    <source>
        <dbReference type="EMBL" id="KAG0500404.1"/>
    </source>
</evidence>
<dbReference type="EMBL" id="JADCNM010000001">
    <property type="protein sequence ID" value="KAG0500404.1"/>
    <property type="molecule type" value="Genomic_DNA"/>
</dbReference>
<dbReference type="AlphaFoldDB" id="A0A835RY62"/>
<organism evidence="1 2">
    <name type="scientific">Vanilla planifolia</name>
    <name type="common">Vanilla</name>
    <dbReference type="NCBI Taxonomy" id="51239"/>
    <lineage>
        <taxon>Eukaryota</taxon>
        <taxon>Viridiplantae</taxon>
        <taxon>Streptophyta</taxon>
        <taxon>Embryophyta</taxon>
        <taxon>Tracheophyta</taxon>
        <taxon>Spermatophyta</taxon>
        <taxon>Magnoliopsida</taxon>
        <taxon>Liliopsida</taxon>
        <taxon>Asparagales</taxon>
        <taxon>Orchidaceae</taxon>
        <taxon>Vanilloideae</taxon>
        <taxon>Vanilleae</taxon>
        <taxon>Vanilla</taxon>
    </lineage>
</organism>
<proteinExistence type="predicted"/>
<sequence length="82" mass="9429">MEAEVHLEEMYCKDCRVFLEGKEPYTKFVEKNELWEHTKKDDEAGKPNKLVKIVPTSILAPLMSKEVGPYNVLKEFEGDAAI</sequence>
<protein>
    <submittedName>
        <fullName evidence="1">Uncharacterized protein</fullName>
    </submittedName>
</protein>
<reference evidence="1 2" key="1">
    <citation type="journal article" date="2020" name="Nat. Food">
        <title>A phased Vanilla planifolia genome enables genetic improvement of flavour and production.</title>
        <authorList>
            <person name="Hasing T."/>
            <person name="Tang H."/>
            <person name="Brym M."/>
            <person name="Khazi F."/>
            <person name="Huang T."/>
            <person name="Chambers A.H."/>
        </authorList>
    </citation>
    <scope>NUCLEOTIDE SEQUENCE [LARGE SCALE GENOMIC DNA]</scope>
    <source>
        <tissue evidence="1">Leaf</tissue>
    </source>
</reference>
<gene>
    <name evidence="1" type="ORF">HPP92_000476</name>
</gene>